<evidence type="ECO:0000313" key="9">
    <source>
        <dbReference type="Proteomes" id="UP000295124"/>
    </source>
</evidence>
<feature type="domain" description="RNA polymerase sigma-70 region 2" evidence="6">
    <location>
        <begin position="11"/>
        <end position="77"/>
    </location>
</feature>
<evidence type="ECO:0000259" key="7">
    <source>
        <dbReference type="Pfam" id="PF08281"/>
    </source>
</evidence>
<keyword evidence="5" id="KW-0804">Transcription</keyword>
<dbReference type="GO" id="GO:0016987">
    <property type="term" value="F:sigma factor activity"/>
    <property type="evidence" value="ECO:0007669"/>
    <property type="project" value="UniProtKB-KW"/>
</dbReference>
<evidence type="ECO:0000256" key="2">
    <source>
        <dbReference type="ARBA" id="ARBA00023015"/>
    </source>
</evidence>
<dbReference type="InterPro" id="IPR014284">
    <property type="entry name" value="RNA_pol_sigma-70_dom"/>
</dbReference>
<keyword evidence="3" id="KW-0731">Sigma factor</keyword>
<dbReference type="CDD" id="cd06171">
    <property type="entry name" value="Sigma70_r4"/>
    <property type="match status" value="1"/>
</dbReference>
<dbReference type="GO" id="GO:0003677">
    <property type="term" value="F:DNA binding"/>
    <property type="evidence" value="ECO:0007669"/>
    <property type="project" value="UniProtKB-KW"/>
</dbReference>
<dbReference type="PANTHER" id="PTHR43133:SF50">
    <property type="entry name" value="ECF RNA POLYMERASE SIGMA FACTOR SIGM"/>
    <property type="match status" value="1"/>
</dbReference>
<dbReference type="NCBIfam" id="TIGR02937">
    <property type="entry name" value="sigma70-ECF"/>
    <property type="match status" value="1"/>
</dbReference>
<dbReference type="Gene3D" id="1.10.10.10">
    <property type="entry name" value="Winged helix-like DNA-binding domain superfamily/Winged helix DNA-binding domain"/>
    <property type="match status" value="1"/>
</dbReference>
<dbReference type="SUPFAM" id="SSF88659">
    <property type="entry name" value="Sigma3 and sigma4 domains of RNA polymerase sigma factors"/>
    <property type="match status" value="1"/>
</dbReference>
<dbReference type="InterPro" id="IPR039425">
    <property type="entry name" value="RNA_pol_sigma-70-like"/>
</dbReference>
<evidence type="ECO:0000313" key="8">
    <source>
        <dbReference type="EMBL" id="TDD58865.1"/>
    </source>
</evidence>
<dbReference type="InterPro" id="IPR007627">
    <property type="entry name" value="RNA_pol_sigma70_r2"/>
</dbReference>
<dbReference type="OrthoDB" id="3777963at2"/>
<gene>
    <name evidence="8" type="ORF">E1263_17480</name>
</gene>
<dbReference type="PANTHER" id="PTHR43133">
    <property type="entry name" value="RNA POLYMERASE ECF-TYPE SIGMA FACTO"/>
    <property type="match status" value="1"/>
</dbReference>
<keyword evidence="2" id="KW-0805">Transcription regulation</keyword>
<reference evidence="8 9" key="1">
    <citation type="submission" date="2019-03" db="EMBL/GenBank/DDBJ databases">
        <title>Draft genome sequences of novel Actinobacteria.</title>
        <authorList>
            <person name="Sahin N."/>
            <person name="Ay H."/>
            <person name="Saygin H."/>
        </authorList>
    </citation>
    <scope>NUCLEOTIDE SEQUENCE [LARGE SCALE GENOMIC DNA]</scope>
    <source>
        <strain evidence="8 9">JCM 13523</strain>
    </source>
</reference>
<name>A0A4R4ZK22_9ACTN</name>
<evidence type="ECO:0000256" key="3">
    <source>
        <dbReference type="ARBA" id="ARBA00023082"/>
    </source>
</evidence>
<dbReference type="GO" id="GO:0006352">
    <property type="term" value="P:DNA-templated transcription initiation"/>
    <property type="evidence" value="ECO:0007669"/>
    <property type="project" value="InterPro"/>
</dbReference>
<comment type="caution">
    <text evidence="8">The sequence shown here is derived from an EMBL/GenBank/DDBJ whole genome shotgun (WGS) entry which is preliminary data.</text>
</comment>
<organism evidence="8 9">
    <name type="scientific">Kribbella antibiotica</name>
    <dbReference type="NCBI Taxonomy" id="190195"/>
    <lineage>
        <taxon>Bacteria</taxon>
        <taxon>Bacillati</taxon>
        <taxon>Actinomycetota</taxon>
        <taxon>Actinomycetes</taxon>
        <taxon>Propionibacteriales</taxon>
        <taxon>Kribbellaceae</taxon>
        <taxon>Kribbella</taxon>
    </lineage>
</organism>
<feature type="domain" description="RNA polymerase sigma factor 70 region 4 type 2" evidence="7">
    <location>
        <begin position="101"/>
        <end position="151"/>
    </location>
</feature>
<dbReference type="InterPro" id="IPR013324">
    <property type="entry name" value="RNA_pol_sigma_r3/r4-like"/>
</dbReference>
<dbReference type="InterPro" id="IPR013325">
    <property type="entry name" value="RNA_pol_sigma_r2"/>
</dbReference>
<dbReference type="InterPro" id="IPR036388">
    <property type="entry name" value="WH-like_DNA-bd_sf"/>
</dbReference>
<dbReference type="Pfam" id="PF08281">
    <property type="entry name" value="Sigma70_r4_2"/>
    <property type="match status" value="1"/>
</dbReference>
<evidence type="ECO:0000256" key="5">
    <source>
        <dbReference type="ARBA" id="ARBA00023163"/>
    </source>
</evidence>
<dbReference type="Proteomes" id="UP000295124">
    <property type="component" value="Unassembled WGS sequence"/>
</dbReference>
<dbReference type="Gene3D" id="1.10.1740.10">
    <property type="match status" value="1"/>
</dbReference>
<sequence length="166" mass="18490">MRDTVDFDEFYAASSRRVLGQVYAMTGDMAAAEDAVADAFALAWQRWATVRLNDSPQAWVRTVATRKAVSSWRKARNRLLAHRRTHEPADFAPPGPDHVVLIAALRQVPEKQRQALVLMYFADLSVADIALEMRTAEGTVKSWLSRGRQALLANLGPTSLVEGEVR</sequence>
<accession>A0A4R4ZK22</accession>
<evidence type="ECO:0000256" key="1">
    <source>
        <dbReference type="ARBA" id="ARBA00010641"/>
    </source>
</evidence>
<dbReference type="RefSeq" id="WP_132168595.1">
    <property type="nucleotide sequence ID" value="NZ_SMKX01000044.1"/>
</dbReference>
<keyword evidence="4" id="KW-0238">DNA-binding</keyword>
<comment type="similarity">
    <text evidence="1">Belongs to the sigma-70 factor family. ECF subfamily.</text>
</comment>
<keyword evidence="9" id="KW-1185">Reference proteome</keyword>
<dbReference type="InterPro" id="IPR013249">
    <property type="entry name" value="RNA_pol_sigma70_r4_t2"/>
</dbReference>
<dbReference type="SUPFAM" id="SSF88946">
    <property type="entry name" value="Sigma2 domain of RNA polymerase sigma factors"/>
    <property type="match status" value="1"/>
</dbReference>
<dbReference type="AlphaFoldDB" id="A0A4R4ZK22"/>
<dbReference type="Pfam" id="PF04542">
    <property type="entry name" value="Sigma70_r2"/>
    <property type="match status" value="1"/>
</dbReference>
<protein>
    <submittedName>
        <fullName evidence="8">Sigma-70 family RNA polymerase sigma factor</fullName>
    </submittedName>
</protein>
<proteinExistence type="inferred from homology"/>
<evidence type="ECO:0000259" key="6">
    <source>
        <dbReference type="Pfam" id="PF04542"/>
    </source>
</evidence>
<evidence type="ECO:0000256" key="4">
    <source>
        <dbReference type="ARBA" id="ARBA00023125"/>
    </source>
</evidence>
<dbReference type="EMBL" id="SMKX01000044">
    <property type="protein sequence ID" value="TDD58865.1"/>
    <property type="molecule type" value="Genomic_DNA"/>
</dbReference>